<reference evidence="4" key="1">
    <citation type="submission" date="2015-05" db="EMBL/GenBank/DDBJ databases">
        <authorList>
            <person name="Wang D.B."/>
            <person name="Wang M."/>
        </authorList>
    </citation>
    <scope>NUCLEOTIDE SEQUENCE [LARGE SCALE GENOMIC DNA]</scope>
    <source>
        <strain evidence="4">T1-815</strain>
    </source>
</reference>
<dbReference type="EMBL" id="QSTI01000027">
    <property type="protein sequence ID" value="RGM45338.1"/>
    <property type="molecule type" value="Genomic_DNA"/>
</dbReference>
<evidence type="ECO:0000313" key="13">
    <source>
        <dbReference type="EMBL" id="RGM45338.1"/>
    </source>
</evidence>
<evidence type="ECO:0000313" key="24">
    <source>
        <dbReference type="Proteomes" id="UP000260642"/>
    </source>
</evidence>
<evidence type="ECO:0000313" key="12">
    <source>
        <dbReference type="EMBL" id="RGI69705.1"/>
    </source>
</evidence>
<evidence type="ECO:0000313" key="28">
    <source>
        <dbReference type="Proteomes" id="UP000283765"/>
    </source>
</evidence>
<evidence type="ECO:0000313" key="6">
    <source>
        <dbReference type="EMBL" id="CUO54250.1"/>
    </source>
</evidence>
<dbReference type="Proteomes" id="UP000286181">
    <property type="component" value="Unassembled WGS sequence"/>
</dbReference>
<dbReference type="EMBL" id="QSFB01000014">
    <property type="protein sequence ID" value="RHA12198.1"/>
    <property type="molecule type" value="Genomic_DNA"/>
</dbReference>
<dbReference type="EMBL" id="QROF01000002">
    <property type="protein sequence ID" value="RHL07064.1"/>
    <property type="molecule type" value="Genomic_DNA"/>
</dbReference>
<dbReference type="Proteomes" id="UP000286341">
    <property type="component" value="Unassembled WGS sequence"/>
</dbReference>
<dbReference type="Proteomes" id="UP000095384">
    <property type="component" value="Unassembled WGS sequence"/>
</dbReference>
<dbReference type="Proteomes" id="UP001197684">
    <property type="component" value="Unassembled WGS sequence"/>
</dbReference>
<sequence length="164" mass="18986">MRTLYTFDKHNYSDDMEVFERFAVRAVIIRDGKLAMQQAGEGYYKILGGGIDAGETNEVALAREVREEAGLLVVPESIRECGKVIEKRRDIFEADKIYYCHTYVYFCDVKDEHVAAQMTDSEIRLEYHLSWATPDEIIKANSAFLDKEWIARDTKIVELIKEMC</sequence>
<evidence type="ECO:0000313" key="15">
    <source>
        <dbReference type="EMBL" id="RGR55845.1"/>
    </source>
</evidence>
<dbReference type="EMBL" id="QRXR01000048">
    <property type="protein sequence ID" value="RGU19038.1"/>
    <property type="molecule type" value="Genomic_DNA"/>
</dbReference>
<protein>
    <submittedName>
        <fullName evidence="5">NTP pyrophosphohydrolases containing a Zn-finger, probably nucleic-acid-binding</fullName>
    </submittedName>
    <submittedName>
        <fullName evidence="8">NUDIX domain-containing protein</fullName>
    </submittedName>
</protein>
<evidence type="ECO:0000313" key="18">
    <source>
        <dbReference type="EMBL" id="RHA92040.1"/>
    </source>
</evidence>
<evidence type="ECO:0000313" key="30">
    <source>
        <dbReference type="Proteomes" id="UP000286220"/>
    </source>
</evidence>
<evidence type="ECO:0000313" key="11">
    <source>
        <dbReference type="EMBL" id="MSD27350.1"/>
    </source>
</evidence>
<keyword evidence="20" id="KW-1185">Reference proteome</keyword>
<evidence type="ECO:0000313" key="16">
    <source>
        <dbReference type="EMBL" id="RGU19038.1"/>
    </source>
</evidence>
<dbReference type="Proteomes" id="UP000283765">
    <property type="component" value="Unassembled WGS sequence"/>
</dbReference>
<proteinExistence type="inferred from homology"/>
<evidence type="ECO:0000313" key="26">
    <source>
        <dbReference type="Proteomes" id="UP000260758"/>
    </source>
</evidence>
<reference evidence="8" key="5">
    <citation type="submission" date="2021-10" db="EMBL/GenBank/DDBJ databases">
        <title>Collection of gut derived symbiotic bacterial strains cultured from healthy donors.</title>
        <authorList>
            <person name="Lin H."/>
            <person name="Littmann E."/>
            <person name="Kohout C."/>
            <person name="Pamer E.G."/>
        </authorList>
    </citation>
    <scope>NUCLEOTIDE SEQUENCE</scope>
    <source>
        <strain evidence="8">DFI.9.42</strain>
    </source>
</reference>
<dbReference type="EMBL" id="CZAJ01000015">
    <property type="protein sequence ID" value="CUP06234.1"/>
    <property type="molecule type" value="Genomic_DNA"/>
</dbReference>
<dbReference type="Gene3D" id="3.90.79.10">
    <property type="entry name" value="Nucleoside Triphosphate Pyrophosphohydrolase"/>
    <property type="match status" value="1"/>
</dbReference>
<dbReference type="EMBL" id="CVRQ01000025">
    <property type="protein sequence ID" value="CRL40437.1"/>
    <property type="molecule type" value="Genomic_DNA"/>
</dbReference>
<evidence type="ECO:0000313" key="22">
    <source>
        <dbReference type="Proteomes" id="UP000095602"/>
    </source>
</evidence>
<reference evidence="32 33" key="4">
    <citation type="journal article" date="2019" name="Nat. Med.">
        <title>A library of human gut bacterial isolates paired with longitudinal multiomics data enables mechanistic microbiome research.</title>
        <authorList>
            <person name="Poyet M."/>
            <person name="Groussin M."/>
            <person name="Gibbons S.M."/>
            <person name="Avila-Pacheco J."/>
            <person name="Jiang X."/>
            <person name="Kearney S.M."/>
            <person name="Perrotta A.R."/>
            <person name="Berdy B."/>
            <person name="Zhao S."/>
            <person name="Lieberman T.D."/>
            <person name="Swanson P.K."/>
            <person name="Smith M."/>
            <person name="Roesemann S."/>
            <person name="Alexander J.E."/>
            <person name="Rich S.A."/>
            <person name="Livny J."/>
            <person name="Vlamakis H."/>
            <person name="Clish C."/>
            <person name="Bullock K."/>
            <person name="Deik A."/>
            <person name="Scott J."/>
            <person name="Pierce K.A."/>
            <person name="Xavier R.J."/>
            <person name="Alm E.J."/>
        </authorList>
    </citation>
    <scope>NUCLEOTIDE SEQUENCE [LARGE SCALE GENOMIC DNA]</scope>
    <source>
        <strain evidence="10 33">BIOML-A11</strain>
        <strain evidence="11 32">BIOML-A5</strain>
    </source>
</reference>
<evidence type="ECO:0000313" key="20">
    <source>
        <dbReference type="Proteomes" id="UP000049472"/>
    </source>
</evidence>
<reference evidence="9" key="6">
    <citation type="submission" date="2021-10" db="EMBL/GenBank/DDBJ databases">
        <title>Collection of gut derived symbiotic bacterial strains cultured from healthy donors.</title>
        <authorList>
            <person name="Lin H."/>
            <person name="Littmann E."/>
            <person name="Claire K."/>
            <person name="Pamer E."/>
        </authorList>
    </citation>
    <scope>NUCLEOTIDE SEQUENCE</scope>
    <source>
        <strain evidence="9">MSK.22.92</strain>
    </source>
</reference>
<dbReference type="Proteomes" id="UP000260717">
    <property type="component" value="Unassembled WGS sequence"/>
</dbReference>
<reference evidence="24 25" key="3">
    <citation type="submission" date="2018-08" db="EMBL/GenBank/DDBJ databases">
        <title>A genome reference for cultivated species of the human gut microbiota.</title>
        <authorList>
            <person name="Zou Y."/>
            <person name="Xue W."/>
            <person name="Luo G."/>
        </authorList>
    </citation>
    <scope>NUCLEOTIDE SEQUENCE [LARGE SCALE GENOMIC DNA]</scope>
    <source>
        <strain evidence="16 28">AF17-27</strain>
        <strain evidence="15 27">AF25-15</strain>
        <strain evidence="19 29">AF39-14AC</strain>
        <strain evidence="18 30">AM42-17AT</strain>
        <strain evidence="17 31">AM44-1AT</strain>
        <strain evidence="14 26">OM07-13</strain>
        <strain evidence="13 25">OM08-12AT</strain>
        <strain evidence="12 24">TM10-3</strain>
    </source>
</reference>
<dbReference type="OrthoDB" id="511483at2"/>
<evidence type="ECO:0000313" key="5">
    <source>
        <dbReference type="EMBL" id="CUM69079.1"/>
    </source>
</evidence>
<feature type="domain" description="Nudix hydrolase" evidence="3">
    <location>
        <begin position="19"/>
        <end position="158"/>
    </location>
</feature>
<dbReference type="Proteomes" id="UP000479563">
    <property type="component" value="Unassembled WGS sequence"/>
</dbReference>
<dbReference type="Proteomes" id="UP000260642">
    <property type="component" value="Unassembled WGS sequence"/>
</dbReference>
<dbReference type="RefSeq" id="WP_015568499.1">
    <property type="nucleotide sequence ID" value="NZ_CP143947.1"/>
</dbReference>
<evidence type="ECO:0000313" key="14">
    <source>
        <dbReference type="EMBL" id="RGM66249.1"/>
    </source>
</evidence>
<dbReference type="EMBL" id="JAJCJK010000003">
    <property type="protein sequence ID" value="MCB6937381.1"/>
    <property type="molecule type" value="Genomic_DNA"/>
</dbReference>
<evidence type="ECO:0000313" key="29">
    <source>
        <dbReference type="Proteomes" id="UP000286181"/>
    </source>
</evidence>
<dbReference type="Proteomes" id="UP000049472">
    <property type="component" value="Unassembled WGS sequence"/>
</dbReference>
<keyword evidence="2 5" id="KW-0378">Hydrolase</keyword>
<dbReference type="Pfam" id="PF00293">
    <property type="entry name" value="NUDIX"/>
    <property type="match status" value="1"/>
</dbReference>
<dbReference type="EMBL" id="QSOB01000004">
    <property type="protein sequence ID" value="RGI69705.1"/>
    <property type="molecule type" value="Genomic_DNA"/>
</dbReference>
<organism evidence="4 20">
    <name type="scientific">Agathobacter rectalis</name>
    <dbReference type="NCBI Taxonomy" id="39491"/>
    <lineage>
        <taxon>Bacteria</taxon>
        <taxon>Bacillati</taxon>
        <taxon>Bacillota</taxon>
        <taxon>Clostridia</taxon>
        <taxon>Lachnospirales</taxon>
        <taxon>Lachnospiraceae</taxon>
        <taxon>Agathobacter</taxon>
    </lineage>
</organism>
<dbReference type="EMBL" id="QRUJ01000003">
    <property type="protein sequence ID" value="RGR55845.1"/>
    <property type="molecule type" value="Genomic_DNA"/>
</dbReference>
<dbReference type="PROSITE" id="PS51462">
    <property type="entry name" value="NUDIX"/>
    <property type="match status" value="1"/>
</dbReference>
<evidence type="ECO:0000313" key="10">
    <source>
        <dbReference type="EMBL" id="MSC60873.1"/>
    </source>
</evidence>
<dbReference type="Proteomes" id="UP000465607">
    <property type="component" value="Unassembled WGS sequence"/>
</dbReference>
<evidence type="ECO:0000313" key="31">
    <source>
        <dbReference type="Proteomes" id="UP000286341"/>
    </source>
</evidence>
<comment type="similarity">
    <text evidence="1">Belongs to the Nudix hydrolase family.</text>
</comment>
<evidence type="ECO:0000313" key="8">
    <source>
        <dbReference type="EMBL" id="MCB6937381.1"/>
    </source>
</evidence>
<dbReference type="InterPro" id="IPR000086">
    <property type="entry name" value="NUDIX_hydrolase_dom"/>
</dbReference>
<dbReference type="InterPro" id="IPR015797">
    <property type="entry name" value="NUDIX_hydrolase-like_dom_sf"/>
</dbReference>
<gene>
    <name evidence="19" type="ORF">DW038_03810</name>
    <name evidence="18" type="ORF">DW912_08455</name>
    <name evidence="17" type="ORF">DW948_10175</name>
    <name evidence="16" type="ORF">DWW89_16410</name>
    <name evidence="15" type="ORF">DWY38_03710</name>
    <name evidence="14" type="ORF">DXB99_17890</name>
    <name evidence="13" type="ORF">DXC13_13210</name>
    <name evidence="12" type="ORF">DXD95_04280</name>
    <name evidence="6" type="ORF">ERS852417_02540</name>
    <name evidence="7" type="ORF">ERS852497_01756</name>
    <name evidence="5" type="ORF">ERS852580_00059</name>
    <name evidence="10" type="ORF">GKE07_11800</name>
    <name evidence="11" type="ORF">GKE44_09305</name>
    <name evidence="8" type="ORF">LIZ56_03005</name>
    <name evidence="9" type="ORF">LK487_06670</name>
    <name evidence="4" type="ORF">T1815_23611</name>
</gene>
<dbReference type="Proteomes" id="UP000266066">
    <property type="component" value="Unassembled WGS sequence"/>
</dbReference>
<dbReference type="EMBL" id="WKQV01000011">
    <property type="protein sequence ID" value="MSD27350.1"/>
    <property type="molecule type" value="Genomic_DNA"/>
</dbReference>
<evidence type="ECO:0000313" key="9">
    <source>
        <dbReference type="EMBL" id="MCC2746716.1"/>
    </source>
</evidence>
<evidence type="ECO:0000259" key="3">
    <source>
        <dbReference type="PROSITE" id="PS51462"/>
    </source>
</evidence>
<evidence type="ECO:0000313" key="33">
    <source>
        <dbReference type="Proteomes" id="UP000479563"/>
    </source>
</evidence>
<dbReference type="EMBL" id="QSFZ01000008">
    <property type="protein sequence ID" value="RHA92040.1"/>
    <property type="molecule type" value="Genomic_DNA"/>
</dbReference>
<dbReference type="EMBL" id="QSTP01000032">
    <property type="protein sequence ID" value="RGM66249.1"/>
    <property type="molecule type" value="Genomic_DNA"/>
</dbReference>
<dbReference type="Proteomes" id="UP000286220">
    <property type="component" value="Unassembled WGS sequence"/>
</dbReference>
<dbReference type="EMBL" id="CYYW01000022">
    <property type="protein sequence ID" value="CUO54250.1"/>
    <property type="molecule type" value="Genomic_DNA"/>
</dbReference>
<reference evidence="20" key="2">
    <citation type="submission" date="2015-05" db="EMBL/GenBank/DDBJ databases">
        <authorList>
            <consortium name="Pathogen Informatics"/>
        </authorList>
    </citation>
    <scope>NUCLEOTIDE SEQUENCE [LARGE SCALE GENOMIC DNA]</scope>
    <source>
        <strain evidence="6 21">2789STDY5608860</strain>
        <strain evidence="7 22">2789STDY5834884</strain>
        <strain evidence="5 23">2789STDY5834968</strain>
        <strain evidence="20">T1-815</strain>
    </source>
</reference>
<dbReference type="GO" id="GO:0016787">
    <property type="term" value="F:hydrolase activity"/>
    <property type="evidence" value="ECO:0007669"/>
    <property type="project" value="UniProtKB-KW"/>
</dbReference>
<dbReference type="SUPFAM" id="SSF55811">
    <property type="entry name" value="Nudix"/>
    <property type="match status" value="1"/>
</dbReference>
<evidence type="ECO:0000256" key="2">
    <source>
        <dbReference type="ARBA" id="ARBA00022801"/>
    </source>
</evidence>
<dbReference type="Proteomes" id="UP000095602">
    <property type="component" value="Unassembled WGS sequence"/>
</dbReference>
<dbReference type="InterPro" id="IPR020084">
    <property type="entry name" value="NUDIX_hydrolase_CS"/>
</dbReference>
<evidence type="ECO:0000256" key="1">
    <source>
        <dbReference type="ARBA" id="ARBA00005582"/>
    </source>
</evidence>
<dbReference type="CDD" id="cd02883">
    <property type="entry name" value="NUDIX_Hydrolase"/>
    <property type="match status" value="1"/>
</dbReference>
<evidence type="ECO:0000313" key="27">
    <source>
        <dbReference type="Proteomes" id="UP000266066"/>
    </source>
</evidence>
<dbReference type="PANTHER" id="PTHR43736">
    <property type="entry name" value="ADP-RIBOSE PYROPHOSPHATASE"/>
    <property type="match status" value="1"/>
</dbReference>
<evidence type="ECO:0000313" key="21">
    <source>
        <dbReference type="Proteomes" id="UP000095384"/>
    </source>
</evidence>
<dbReference type="AlphaFoldDB" id="A0A0M6WUQ4"/>
<dbReference type="PANTHER" id="PTHR43736:SF1">
    <property type="entry name" value="DIHYDRONEOPTERIN TRIPHOSPHATE DIPHOSPHATASE"/>
    <property type="match status" value="1"/>
</dbReference>
<evidence type="ECO:0000313" key="4">
    <source>
        <dbReference type="EMBL" id="CRL40437.1"/>
    </source>
</evidence>
<dbReference type="EMBL" id="JAJFBX010000007">
    <property type="protein sequence ID" value="MCC2746716.1"/>
    <property type="molecule type" value="Genomic_DNA"/>
</dbReference>
<evidence type="ECO:0000313" key="23">
    <source>
        <dbReference type="Proteomes" id="UP000095673"/>
    </source>
</evidence>
<evidence type="ECO:0000313" key="19">
    <source>
        <dbReference type="EMBL" id="RHL07064.1"/>
    </source>
</evidence>
<evidence type="ECO:0000313" key="25">
    <source>
        <dbReference type="Proteomes" id="UP000260717"/>
    </source>
</evidence>
<dbReference type="Proteomes" id="UP000260758">
    <property type="component" value="Unassembled WGS sequence"/>
</dbReference>
<dbReference type="PROSITE" id="PS00893">
    <property type="entry name" value="NUDIX_BOX"/>
    <property type="match status" value="1"/>
</dbReference>
<name>A0A0M6WUQ4_9FIRM</name>
<dbReference type="Proteomes" id="UP001197847">
    <property type="component" value="Unassembled WGS sequence"/>
</dbReference>
<dbReference type="EMBL" id="WKQP01000019">
    <property type="protein sequence ID" value="MSC60873.1"/>
    <property type="molecule type" value="Genomic_DNA"/>
</dbReference>
<evidence type="ECO:0000313" key="7">
    <source>
        <dbReference type="EMBL" id="CUP06234.1"/>
    </source>
</evidence>
<evidence type="ECO:0000313" key="17">
    <source>
        <dbReference type="EMBL" id="RHA12198.1"/>
    </source>
</evidence>
<dbReference type="Proteomes" id="UP000095673">
    <property type="component" value="Unassembled WGS sequence"/>
</dbReference>
<evidence type="ECO:0000313" key="32">
    <source>
        <dbReference type="Proteomes" id="UP000465607"/>
    </source>
</evidence>
<dbReference type="EMBL" id="CYXM01000001">
    <property type="protein sequence ID" value="CUM69079.1"/>
    <property type="molecule type" value="Genomic_DNA"/>
</dbReference>
<accession>A0A0M6WUQ4</accession>